<feature type="region of interest" description="Disordered" evidence="1">
    <location>
        <begin position="334"/>
        <end position="393"/>
    </location>
</feature>
<dbReference type="PANTHER" id="PTHR33112">
    <property type="entry name" value="DOMAIN PROTEIN, PUTATIVE-RELATED"/>
    <property type="match status" value="1"/>
</dbReference>
<feature type="region of interest" description="Disordered" evidence="1">
    <location>
        <begin position="693"/>
        <end position="726"/>
    </location>
</feature>
<dbReference type="RefSeq" id="XP_033570087.1">
    <property type="nucleotide sequence ID" value="XM_033721249.1"/>
</dbReference>
<sequence>MKDEVRRVKKIQQGKKIKKILDEKMEKLLKETVKDILDEGLKSAEEAKLKKSMDEEFEIRVEKACEKAHRNASALVVHYKRPENRLLLMLSDCNLKETISFPFEVYRLPTEVIDYPNVIDRGVPWIGIRQSSHMVGNQNVDAAVAWVQSHIKACDEKHGCIATAANSDPFLPTRVLDLGDRNPVIRLCETGGTQRDRYATLSHCWGRSHHLVTLRSNKEDLMRKIKHDELPKTYSDAILLTRALNIRYLWIDSLCIVQDDKEDWRAEAARMGDVYRYSHVTIAATAGEDGNAGLFDNQGKNAAKVRCKELERRLEGDGGKTRNAVRGMNVEEGEDAGKQVGHGSTASQSKAGVRGKPGGRCSNGKIKGGRLDKDSGKCRQKVEQKDEQGTPKDRIFVRRQARHDAFSRFDPSGPPLLTRAWVYQERVLSTRVLHFDADELLWECSETFACECGAVEARNTKRATVKKGRPESGGPVTEWLDTYQWVDSKRSHDTIREHPRLLRERFRGVVSDYGRLRLTKECDRLPALAGIARDFRGYSRGRYLAGLWEDTLWTDLQWETGTPAPTEDTRVSHAPTWSWAAAAEPFYDWLDPLGAPCIDGQLVVAAEVESLGPDEFGVCERGFVVLRGSLRDVRLQTRARNTREGKLVNRHVSVVGEMGPHARVSLDFTPGWDKDEELQGATALLQEQLRTATVEKAHREQEEKQKREQTRTQKERDNKTEPRDDDITTVVIGESPRLYQCFYLTQRAALLLRRTAPGISVYHRVGIIFDFQTLGPENGSRSMKIVKIV</sequence>
<name>A0A6A6Y3M4_9PEZI</name>
<accession>A0A6A6Y3M4</accession>
<dbReference type="AlphaFoldDB" id="A0A6A6Y3M4"/>
<evidence type="ECO:0000313" key="3">
    <source>
        <dbReference type="EMBL" id="KAF2803123.1"/>
    </source>
</evidence>
<evidence type="ECO:0000256" key="1">
    <source>
        <dbReference type="SAM" id="MobiDB-lite"/>
    </source>
</evidence>
<feature type="compositionally biased region" description="Basic and acidic residues" evidence="1">
    <location>
        <begin position="369"/>
        <end position="393"/>
    </location>
</feature>
<protein>
    <submittedName>
        <fullName evidence="3 5">HET-domain-containing protein</fullName>
    </submittedName>
</protein>
<evidence type="ECO:0000313" key="4">
    <source>
        <dbReference type="Proteomes" id="UP000504636"/>
    </source>
</evidence>
<feature type="domain" description="Heterokaryon incompatibility" evidence="2">
    <location>
        <begin position="198"/>
        <end position="309"/>
    </location>
</feature>
<reference evidence="5" key="2">
    <citation type="submission" date="2020-04" db="EMBL/GenBank/DDBJ databases">
        <authorList>
            <consortium name="NCBI Genome Project"/>
        </authorList>
    </citation>
    <scope>NUCLEOTIDE SEQUENCE</scope>
    <source>
        <strain evidence="5">CBS 304.34</strain>
    </source>
</reference>
<keyword evidence="4" id="KW-1185">Reference proteome</keyword>
<dbReference type="EMBL" id="MU003719">
    <property type="protein sequence ID" value="KAF2803123.1"/>
    <property type="molecule type" value="Genomic_DNA"/>
</dbReference>
<evidence type="ECO:0000313" key="5">
    <source>
        <dbReference type="RefSeq" id="XP_033570087.1"/>
    </source>
</evidence>
<organism evidence="3">
    <name type="scientific">Mytilinidion resinicola</name>
    <dbReference type="NCBI Taxonomy" id="574789"/>
    <lineage>
        <taxon>Eukaryota</taxon>
        <taxon>Fungi</taxon>
        <taxon>Dikarya</taxon>
        <taxon>Ascomycota</taxon>
        <taxon>Pezizomycotina</taxon>
        <taxon>Dothideomycetes</taxon>
        <taxon>Pleosporomycetidae</taxon>
        <taxon>Mytilinidiales</taxon>
        <taxon>Mytilinidiaceae</taxon>
        <taxon>Mytilinidion</taxon>
    </lineage>
</organism>
<gene>
    <name evidence="3 5" type="ORF">BDZ99DRAFT_468468</name>
</gene>
<dbReference type="PANTHER" id="PTHR33112:SF13">
    <property type="entry name" value="HETEROKARYON INCOMPATIBILITY DOMAIN-CONTAINING PROTEIN"/>
    <property type="match status" value="1"/>
</dbReference>
<dbReference type="InterPro" id="IPR010730">
    <property type="entry name" value="HET"/>
</dbReference>
<dbReference type="Proteomes" id="UP000504636">
    <property type="component" value="Unplaced"/>
</dbReference>
<reference evidence="3 5" key="1">
    <citation type="journal article" date="2020" name="Stud. Mycol.">
        <title>101 Dothideomycetes genomes: a test case for predicting lifestyles and emergence of pathogens.</title>
        <authorList>
            <person name="Haridas S."/>
            <person name="Albert R."/>
            <person name="Binder M."/>
            <person name="Bloem J."/>
            <person name="Labutti K."/>
            <person name="Salamov A."/>
            <person name="Andreopoulos B."/>
            <person name="Baker S."/>
            <person name="Barry K."/>
            <person name="Bills G."/>
            <person name="Bluhm B."/>
            <person name="Cannon C."/>
            <person name="Castanera R."/>
            <person name="Culley D."/>
            <person name="Daum C."/>
            <person name="Ezra D."/>
            <person name="Gonzalez J."/>
            <person name="Henrissat B."/>
            <person name="Kuo A."/>
            <person name="Liang C."/>
            <person name="Lipzen A."/>
            <person name="Lutzoni F."/>
            <person name="Magnuson J."/>
            <person name="Mondo S."/>
            <person name="Nolan M."/>
            <person name="Ohm R."/>
            <person name="Pangilinan J."/>
            <person name="Park H.-J."/>
            <person name="Ramirez L."/>
            <person name="Alfaro M."/>
            <person name="Sun H."/>
            <person name="Tritt A."/>
            <person name="Yoshinaga Y."/>
            <person name="Zwiers L.-H."/>
            <person name="Turgeon B."/>
            <person name="Goodwin S."/>
            <person name="Spatafora J."/>
            <person name="Crous P."/>
            <person name="Grigoriev I."/>
        </authorList>
    </citation>
    <scope>NUCLEOTIDE SEQUENCE</scope>
    <source>
        <strain evidence="3 5">CBS 304.34</strain>
    </source>
</reference>
<dbReference type="GeneID" id="54462142"/>
<reference evidence="5" key="3">
    <citation type="submission" date="2025-04" db="UniProtKB">
        <authorList>
            <consortium name="RefSeq"/>
        </authorList>
    </citation>
    <scope>IDENTIFICATION</scope>
    <source>
        <strain evidence="5">CBS 304.34</strain>
    </source>
</reference>
<dbReference type="Pfam" id="PF06985">
    <property type="entry name" value="HET"/>
    <property type="match status" value="1"/>
</dbReference>
<proteinExistence type="predicted"/>
<evidence type="ECO:0000259" key="2">
    <source>
        <dbReference type="Pfam" id="PF06985"/>
    </source>
</evidence>